<dbReference type="PANTHER" id="PTHR11439">
    <property type="entry name" value="GAG-POL-RELATED RETROTRANSPOSON"/>
    <property type="match status" value="1"/>
</dbReference>
<reference evidence="1 2" key="1">
    <citation type="journal article" date="2021" name="Comput. Struct. Biotechnol. J.">
        <title>De novo genome assembly of the potent medicinal plant Rehmannia glutinosa using nanopore technology.</title>
        <authorList>
            <person name="Ma L."/>
            <person name="Dong C."/>
            <person name="Song C."/>
            <person name="Wang X."/>
            <person name="Zheng X."/>
            <person name="Niu Y."/>
            <person name="Chen S."/>
            <person name="Feng W."/>
        </authorList>
    </citation>
    <scope>NUCLEOTIDE SEQUENCE [LARGE SCALE GENOMIC DNA]</scope>
    <source>
        <strain evidence="1">DH-2019</strain>
    </source>
</reference>
<sequence length="210" mass="24539">MSMMGELTFFLGLQVKAVKDGTFISRTKYTRDLMKKFVWKTSEADITFVVGVCSRFQSAPKESHMIATKRILRYLKRSQEVGLWYPKECGFKLIGYSTRLSLDVEFEKKYLGTCQMLGNRLISWFNNKQNSIATSTVRREYIVAQICCAQVLWMRQEVRDYEVEENEIPIMCDNTKYISSDKRLGDIFTKPLCESRFEELKHELGLIELS</sequence>
<protein>
    <submittedName>
        <fullName evidence="1">Uncharacterized protein</fullName>
    </submittedName>
</protein>
<dbReference type="PANTHER" id="PTHR11439:SF483">
    <property type="entry name" value="PEPTIDE SYNTHASE GLIP-LIKE, PUTATIVE (AFU_ORTHOLOGUE AFUA_3G12920)-RELATED"/>
    <property type="match status" value="1"/>
</dbReference>
<comment type="caution">
    <text evidence="1">The sequence shown here is derived from an EMBL/GenBank/DDBJ whole genome shotgun (WGS) entry which is preliminary data.</text>
</comment>
<name>A0ABR0VYQ9_REHGL</name>
<evidence type="ECO:0000313" key="2">
    <source>
        <dbReference type="Proteomes" id="UP001318860"/>
    </source>
</evidence>
<organism evidence="1 2">
    <name type="scientific">Rehmannia glutinosa</name>
    <name type="common">Chinese foxglove</name>
    <dbReference type="NCBI Taxonomy" id="99300"/>
    <lineage>
        <taxon>Eukaryota</taxon>
        <taxon>Viridiplantae</taxon>
        <taxon>Streptophyta</taxon>
        <taxon>Embryophyta</taxon>
        <taxon>Tracheophyta</taxon>
        <taxon>Spermatophyta</taxon>
        <taxon>Magnoliopsida</taxon>
        <taxon>eudicotyledons</taxon>
        <taxon>Gunneridae</taxon>
        <taxon>Pentapetalae</taxon>
        <taxon>asterids</taxon>
        <taxon>lamiids</taxon>
        <taxon>Lamiales</taxon>
        <taxon>Orobanchaceae</taxon>
        <taxon>Rehmannieae</taxon>
        <taxon>Rehmannia</taxon>
    </lineage>
</organism>
<dbReference type="CDD" id="cd09272">
    <property type="entry name" value="RNase_HI_RT_Ty1"/>
    <property type="match status" value="1"/>
</dbReference>
<evidence type="ECO:0000313" key="1">
    <source>
        <dbReference type="EMBL" id="KAK6138970.1"/>
    </source>
</evidence>
<proteinExistence type="predicted"/>
<gene>
    <name evidence="1" type="ORF">DH2020_027291</name>
</gene>
<dbReference type="Proteomes" id="UP001318860">
    <property type="component" value="Unassembled WGS sequence"/>
</dbReference>
<dbReference type="EMBL" id="JABTTQ020000568">
    <property type="protein sequence ID" value="KAK6138970.1"/>
    <property type="molecule type" value="Genomic_DNA"/>
</dbReference>
<keyword evidence="2" id="KW-1185">Reference proteome</keyword>
<accession>A0ABR0VYQ9</accession>